<dbReference type="EMBL" id="LATX01000972">
    <property type="protein sequence ID" value="KTB44200.1"/>
    <property type="molecule type" value="Genomic_DNA"/>
</dbReference>
<proteinExistence type="predicted"/>
<gene>
    <name evidence="1" type="ORF">WG66_3222</name>
</gene>
<sequence length="158" mass="17753">MDTAVKNIRIVVTEYAYNWPPDISPCHKDQWGAAWENEKCMRTCDSPNRDGSGHTQKSPHNVGFTSSTFLSLDHLCHLAIPGSSYLPLGLRKWPLLKMASLIGSGILRRLLGDPIKVRSARTVRAVKKEDQRWPSNDDVFEDVTFGTTYTLLIFYASG</sequence>
<evidence type="ECO:0000313" key="2">
    <source>
        <dbReference type="Proteomes" id="UP000054988"/>
    </source>
</evidence>
<protein>
    <submittedName>
        <fullName evidence="1">Uncharacterized protein</fullName>
    </submittedName>
</protein>
<evidence type="ECO:0000313" key="1">
    <source>
        <dbReference type="EMBL" id="KTB44200.1"/>
    </source>
</evidence>
<reference evidence="1 2" key="1">
    <citation type="submission" date="2015-12" db="EMBL/GenBank/DDBJ databases">
        <title>Draft genome sequence of Moniliophthora roreri, the causal agent of frosty pod rot of cacao.</title>
        <authorList>
            <person name="Aime M.C."/>
            <person name="Diaz-Valderrama J.R."/>
            <person name="Kijpornyongpan T."/>
            <person name="Phillips-Mora W."/>
        </authorList>
    </citation>
    <scope>NUCLEOTIDE SEQUENCE [LARGE SCALE GENOMIC DNA]</scope>
    <source>
        <strain evidence="1 2">MCA 2952</strain>
    </source>
</reference>
<dbReference type="Proteomes" id="UP000054988">
    <property type="component" value="Unassembled WGS sequence"/>
</dbReference>
<organism evidence="1 2">
    <name type="scientific">Moniliophthora roreri</name>
    <name type="common">Frosty pod rot fungus</name>
    <name type="synonym">Monilia roreri</name>
    <dbReference type="NCBI Taxonomy" id="221103"/>
    <lineage>
        <taxon>Eukaryota</taxon>
        <taxon>Fungi</taxon>
        <taxon>Dikarya</taxon>
        <taxon>Basidiomycota</taxon>
        <taxon>Agaricomycotina</taxon>
        <taxon>Agaricomycetes</taxon>
        <taxon>Agaricomycetidae</taxon>
        <taxon>Agaricales</taxon>
        <taxon>Marasmiineae</taxon>
        <taxon>Marasmiaceae</taxon>
        <taxon>Moniliophthora</taxon>
    </lineage>
</organism>
<accession>A0A0W0G6I7</accession>
<comment type="caution">
    <text evidence="1">The sequence shown here is derived from an EMBL/GenBank/DDBJ whole genome shotgun (WGS) entry which is preliminary data.</text>
</comment>
<dbReference type="AlphaFoldDB" id="A0A0W0G6I7"/>
<name>A0A0W0G6I7_MONRR</name>